<evidence type="ECO:0000313" key="2">
    <source>
        <dbReference type="EMBL" id="NUW34511.1"/>
    </source>
</evidence>
<dbReference type="Proteomes" id="UP000586042">
    <property type="component" value="Unassembled WGS sequence"/>
</dbReference>
<keyword evidence="3" id="KW-1185">Reference proteome</keyword>
<dbReference type="AlphaFoldDB" id="A0A7Y6IAF3"/>
<accession>A0A7Y6IAF3</accession>
<reference evidence="2 3" key="1">
    <citation type="submission" date="2020-06" db="EMBL/GenBank/DDBJ databases">
        <title>Nonomuraea sp. SMC257, a novel actinomycete isolated from soil.</title>
        <authorList>
            <person name="Chanama M."/>
        </authorList>
    </citation>
    <scope>NUCLEOTIDE SEQUENCE [LARGE SCALE GENOMIC DNA]</scope>
    <source>
        <strain evidence="2 3">SMC257</strain>
    </source>
</reference>
<feature type="compositionally biased region" description="Basic and acidic residues" evidence="1">
    <location>
        <begin position="100"/>
        <end position="137"/>
    </location>
</feature>
<comment type="caution">
    <text evidence="2">The sequence shown here is derived from an EMBL/GenBank/DDBJ whole genome shotgun (WGS) entry which is preliminary data.</text>
</comment>
<protein>
    <submittedName>
        <fullName evidence="2">Uncharacterized protein</fullName>
    </submittedName>
</protein>
<dbReference type="EMBL" id="JABWGN010000009">
    <property type="protein sequence ID" value="NUW34511.1"/>
    <property type="molecule type" value="Genomic_DNA"/>
</dbReference>
<evidence type="ECO:0000313" key="3">
    <source>
        <dbReference type="Proteomes" id="UP000586042"/>
    </source>
</evidence>
<proteinExistence type="predicted"/>
<organism evidence="2 3">
    <name type="scientific">Nonomuraea montanisoli</name>
    <dbReference type="NCBI Taxonomy" id="2741721"/>
    <lineage>
        <taxon>Bacteria</taxon>
        <taxon>Bacillati</taxon>
        <taxon>Actinomycetota</taxon>
        <taxon>Actinomycetes</taxon>
        <taxon>Streptosporangiales</taxon>
        <taxon>Streptosporangiaceae</taxon>
        <taxon>Nonomuraea</taxon>
    </lineage>
</organism>
<feature type="region of interest" description="Disordered" evidence="1">
    <location>
        <begin position="1"/>
        <end position="209"/>
    </location>
</feature>
<feature type="compositionally biased region" description="Basic and acidic residues" evidence="1">
    <location>
        <begin position="1"/>
        <end position="72"/>
    </location>
</feature>
<name>A0A7Y6IAF3_9ACTN</name>
<evidence type="ECO:0000256" key="1">
    <source>
        <dbReference type="SAM" id="MobiDB-lite"/>
    </source>
</evidence>
<dbReference type="RefSeq" id="WP_175591952.1">
    <property type="nucleotide sequence ID" value="NZ_JABWGN010000009.1"/>
</dbReference>
<gene>
    <name evidence="2" type="ORF">HTZ77_24160</name>
</gene>
<feature type="compositionally biased region" description="Low complexity" evidence="1">
    <location>
        <begin position="179"/>
        <end position="199"/>
    </location>
</feature>
<sequence>MGEEMRVPSQRGDHPGDERHDQWNDHRRGALDDVRGDDDVRAARPEDDDLRMIVDDDRDRDGLAGGRAHDPARGTTGDDVLVAGGDDARPVRNDAPGNDGPHDDGPDDDVTRDALRDGDGRTHDDHTNDDHTHEVRGSDGLTGPNDEDARRDPYATGVSTGPGPAVDEDLTGPAHTAQDTPPATGDDAPATGDDAPATGVDGGAKPSHAAPADIVLFDRDPAEVQARWRELQAGFVDDPGDAVKRADGLVGEVVEELTSALTSRTGELRQRWSGSDDHDTEQLRLALREYRTVLERLLALTGGDHAGTTTGTR</sequence>
<feature type="compositionally biased region" description="Low complexity" evidence="1">
    <location>
        <begin position="74"/>
        <end position="85"/>
    </location>
</feature>